<dbReference type="PANTHER" id="PTHR43465:SF2">
    <property type="entry name" value="DUF1680 DOMAIN PROTEIN (AFU_ORTHOLOGUE AFUA_1G08910)"/>
    <property type="match status" value="1"/>
</dbReference>
<feature type="domain" description="Non-reducing end beta-L-arabinofuranosidase-like GH127 C-terminal" evidence="4">
    <location>
        <begin position="548"/>
        <end position="655"/>
    </location>
</feature>
<dbReference type="InterPro" id="IPR049049">
    <property type="entry name" value="Beta-AFase-like_GH127_C"/>
</dbReference>
<dbReference type="Proteomes" id="UP000474967">
    <property type="component" value="Unassembled WGS sequence"/>
</dbReference>
<keyword evidence="5" id="KW-0378">Hydrolase</keyword>
<dbReference type="Pfam" id="PF20736">
    <property type="entry name" value="Glyco_hydro127M"/>
    <property type="match status" value="1"/>
</dbReference>
<dbReference type="InterPro" id="IPR049174">
    <property type="entry name" value="Beta-AFase-like"/>
</dbReference>
<feature type="domain" description="Non-reducing end beta-L-arabinofuranosidase-like GH127 middle" evidence="3">
    <location>
        <begin position="451"/>
        <end position="544"/>
    </location>
</feature>
<dbReference type="AlphaFoldDB" id="A0A6L9XTN4"/>
<sequence length="658" mass="71653">MSGTTTSALHPRDDRTTASPTGSVRLETRPVIAPVSPRSGALRPLGLDEVRIVGGFWAERQEKNGRATLQHCLDWMTRLGWIANFDRVASGAQFEHAGREFSDSEIYKLLEALAWESARSGDEWAEQTFVDLSARVVAAQQSDGYLNTNFGSAGQQPRYVDLEWGHELYCAGHLIQAAVARARTHGRDSFVDAAIRLADHICDTFGQGKIERVCGHPEIEPALVELSRVTGDARYLDQARLFVSRRGHGTLADIELGAAYFQEDEPVRDAEVLRGHAVRALYLAAGAVDLAVEDDDAGLLSAVRTQWGNTVAKRTYLTGGMGSRHEGEAFGDDFELPSDRAYSETCAGVGSLMLSWRLLLADGDPRYADLMERTLYNVIATSPDQNGTAFFYVNPLRRSLPGLPASLDAPSVRAASSLRAPWFEVSCCPSNVARTIASVAAYVATVSSDGVQLHQFMPAEITTSLPDGEPVRLSVATEYPANGRVEVTVDSDAGREWTLSLRVPHWAEGHAVLTVDGARSVVEGRVASVTRQFAAGDRVTLEIPVEPRITVPDPRIDALRGSVAVELGPLVLCAESTDLREADSLATLAVPIDATLTRIGNDTVELAGSLSTYDESEWPYGPEHLARTTDNDTVTLIPYHRWAERGPSTMRVWLPVRH</sequence>
<dbReference type="InterPro" id="IPR049046">
    <property type="entry name" value="Beta-AFase-like_GH127_middle"/>
</dbReference>
<dbReference type="SUPFAM" id="SSF48208">
    <property type="entry name" value="Six-hairpin glycosidases"/>
    <property type="match status" value="1"/>
</dbReference>
<dbReference type="Pfam" id="PF20737">
    <property type="entry name" value="Glyco_hydro127C"/>
    <property type="match status" value="1"/>
</dbReference>
<dbReference type="InterPro" id="IPR012878">
    <property type="entry name" value="Beta-AFase-like_GH127_cat"/>
</dbReference>
<feature type="domain" description="Non-reducing end beta-L-arabinofuranosidase-like GH127 catalytic" evidence="2">
    <location>
        <begin position="49"/>
        <end position="440"/>
    </location>
</feature>
<protein>
    <submittedName>
        <fullName evidence="5">Glycoside hydrolase family 127 protein</fullName>
    </submittedName>
</protein>
<accession>A0A6L9XTN4</accession>
<gene>
    <name evidence="5" type="ORF">G3T36_02655</name>
</gene>
<comment type="caution">
    <text evidence="5">The sequence shown here is derived from an EMBL/GenBank/DDBJ whole genome shotgun (WGS) entry which is preliminary data.</text>
</comment>
<evidence type="ECO:0000256" key="1">
    <source>
        <dbReference type="SAM" id="MobiDB-lite"/>
    </source>
</evidence>
<keyword evidence="6" id="KW-1185">Reference proteome</keyword>
<name>A0A6L9XTN4_9MICO</name>
<evidence type="ECO:0000259" key="3">
    <source>
        <dbReference type="Pfam" id="PF20736"/>
    </source>
</evidence>
<dbReference type="InterPro" id="IPR008928">
    <property type="entry name" value="6-hairpin_glycosidase_sf"/>
</dbReference>
<dbReference type="RefSeq" id="WP_163287859.1">
    <property type="nucleotide sequence ID" value="NZ_JAAGWY010000001.1"/>
</dbReference>
<evidence type="ECO:0000259" key="4">
    <source>
        <dbReference type="Pfam" id="PF20737"/>
    </source>
</evidence>
<evidence type="ECO:0000259" key="2">
    <source>
        <dbReference type="Pfam" id="PF07944"/>
    </source>
</evidence>
<proteinExistence type="predicted"/>
<organism evidence="5 6">
    <name type="scientific">Leifsonia tongyongensis</name>
    <dbReference type="NCBI Taxonomy" id="1268043"/>
    <lineage>
        <taxon>Bacteria</taxon>
        <taxon>Bacillati</taxon>
        <taxon>Actinomycetota</taxon>
        <taxon>Actinomycetes</taxon>
        <taxon>Micrococcales</taxon>
        <taxon>Microbacteriaceae</taxon>
        <taxon>Leifsonia</taxon>
    </lineage>
</organism>
<evidence type="ECO:0000313" key="6">
    <source>
        <dbReference type="Proteomes" id="UP000474967"/>
    </source>
</evidence>
<dbReference type="Pfam" id="PF07944">
    <property type="entry name" value="Beta-AFase-like_GH127_cat"/>
    <property type="match status" value="1"/>
</dbReference>
<dbReference type="GO" id="GO:0016787">
    <property type="term" value="F:hydrolase activity"/>
    <property type="evidence" value="ECO:0007669"/>
    <property type="project" value="UniProtKB-KW"/>
</dbReference>
<dbReference type="GO" id="GO:0005975">
    <property type="term" value="P:carbohydrate metabolic process"/>
    <property type="evidence" value="ECO:0007669"/>
    <property type="project" value="InterPro"/>
</dbReference>
<reference evidence="5 6" key="1">
    <citation type="journal article" date="2014" name="J. Microbiol.">
        <title>Diaminobutyricibacter tongyongensis gen. nov., sp. nov. and Homoserinibacter gongjuensis gen. nov., sp. nov. belong to the family Microbacteriaceae.</title>
        <authorList>
            <person name="Kim S.J."/>
            <person name="Ahn J.H."/>
            <person name="Weon H.Y."/>
            <person name="Hamada M."/>
            <person name="Suzuki K."/>
            <person name="Kwon S.W."/>
        </authorList>
    </citation>
    <scope>NUCLEOTIDE SEQUENCE [LARGE SCALE GENOMIC DNA]</scope>
    <source>
        <strain evidence="5 6">NBRC 108724</strain>
    </source>
</reference>
<dbReference type="PANTHER" id="PTHR43465">
    <property type="entry name" value="DUF1680 DOMAIN PROTEIN (AFU_ORTHOLOGUE AFUA_1G08910)"/>
    <property type="match status" value="1"/>
</dbReference>
<feature type="region of interest" description="Disordered" evidence="1">
    <location>
        <begin position="1"/>
        <end position="29"/>
    </location>
</feature>
<evidence type="ECO:0000313" key="5">
    <source>
        <dbReference type="EMBL" id="NEN04761.1"/>
    </source>
</evidence>
<dbReference type="EMBL" id="JAAGWY010000001">
    <property type="protein sequence ID" value="NEN04761.1"/>
    <property type="molecule type" value="Genomic_DNA"/>
</dbReference>